<dbReference type="CDD" id="cd02440">
    <property type="entry name" value="AdoMet_MTases"/>
    <property type="match status" value="1"/>
</dbReference>
<reference evidence="2 3" key="1">
    <citation type="submission" date="2023-04" db="EMBL/GenBank/DDBJ databases">
        <title>Genome of Basidiobolus ranarum AG-B5.</title>
        <authorList>
            <person name="Stajich J.E."/>
            <person name="Carter-House D."/>
            <person name="Gryganskyi A."/>
        </authorList>
    </citation>
    <scope>NUCLEOTIDE SEQUENCE [LARGE SCALE GENOMIC DNA]</scope>
    <source>
        <strain evidence="2 3">AG-B5</strain>
    </source>
</reference>
<dbReference type="SUPFAM" id="SSF53335">
    <property type="entry name" value="S-adenosyl-L-methionine-dependent methyltransferases"/>
    <property type="match status" value="1"/>
</dbReference>
<dbReference type="Gene3D" id="3.40.50.150">
    <property type="entry name" value="Vaccinia Virus protein VP39"/>
    <property type="match status" value="1"/>
</dbReference>
<keyword evidence="3" id="KW-1185">Reference proteome</keyword>
<dbReference type="Pfam" id="PF13649">
    <property type="entry name" value="Methyltransf_25"/>
    <property type="match status" value="1"/>
</dbReference>
<dbReference type="PANTHER" id="PTHR43591">
    <property type="entry name" value="METHYLTRANSFERASE"/>
    <property type="match status" value="1"/>
</dbReference>
<feature type="domain" description="Methyltransferase" evidence="1">
    <location>
        <begin position="68"/>
        <end position="165"/>
    </location>
</feature>
<comment type="caution">
    <text evidence="2">The sequence shown here is derived from an EMBL/GenBank/DDBJ whole genome shotgun (WGS) entry which is preliminary data.</text>
</comment>
<name>A0ABR2WJL2_9FUNG</name>
<evidence type="ECO:0000259" key="1">
    <source>
        <dbReference type="Pfam" id="PF13649"/>
    </source>
</evidence>
<sequence>MSSRLVVEVWILDDATAKSRVMEKLSTSSESWDCAASDTYISIIAPRLALFARDAMFLADPKDDDILLEVACGPGHLAIEAARAGVKKIIATDWSKAMLDGLKNTLKQESPKVSERVTPLHVDGQTLQGIDENSVDIAISLFGIFLFNDRTAACNSLMRVVKPGGKVIVSLWDSQKTEPSPTMFSVINTLVTYIKTNSNLANNTIPSTITDKDKMLIDLEKAGFVNIRSVPVSHSFCFADSDTLLKYFMGRNPVFDRLFLTLDEQQLEGCRRALIDEVYGKSSARDKECVMNGVAYMIIAEKPDSS</sequence>
<dbReference type="PANTHER" id="PTHR43591:SF24">
    <property type="entry name" value="2-METHOXY-6-POLYPRENYL-1,4-BENZOQUINOL METHYLASE, MITOCHONDRIAL"/>
    <property type="match status" value="1"/>
</dbReference>
<protein>
    <recommendedName>
        <fullName evidence="1">Methyltransferase domain-containing protein</fullName>
    </recommendedName>
</protein>
<proteinExistence type="predicted"/>
<organism evidence="2 3">
    <name type="scientific">Basidiobolus ranarum</name>
    <dbReference type="NCBI Taxonomy" id="34480"/>
    <lineage>
        <taxon>Eukaryota</taxon>
        <taxon>Fungi</taxon>
        <taxon>Fungi incertae sedis</taxon>
        <taxon>Zoopagomycota</taxon>
        <taxon>Entomophthoromycotina</taxon>
        <taxon>Basidiobolomycetes</taxon>
        <taxon>Basidiobolales</taxon>
        <taxon>Basidiobolaceae</taxon>
        <taxon>Basidiobolus</taxon>
    </lineage>
</organism>
<dbReference type="InterPro" id="IPR029063">
    <property type="entry name" value="SAM-dependent_MTases_sf"/>
</dbReference>
<dbReference type="InterPro" id="IPR041698">
    <property type="entry name" value="Methyltransf_25"/>
</dbReference>
<gene>
    <name evidence="2" type="ORF">K7432_013269</name>
</gene>
<dbReference type="Proteomes" id="UP001479436">
    <property type="component" value="Unassembled WGS sequence"/>
</dbReference>
<evidence type="ECO:0000313" key="2">
    <source>
        <dbReference type="EMBL" id="KAK9761666.1"/>
    </source>
</evidence>
<evidence type="ECO:0000313" key="3">
    <source>
        <dbReference type="Proteomes" id="UP001479436"/>
    </source>
</evidence>
<dbReference type="EMBL" id="JASJQH010001279">
    <property type="protein sequence ID" value="KAK9761666.1"/>
    <property type="molecule type" value="Genomic_DNA"/>
</dbReference>
<accession>A0ABR2WJL2</accession>